<organism evidence="1 2">
    <name type="scientific">Baudoinia panamericana (strain UAMH 10762)</name>
    <name type="common">Angels' share fungus</name>
    <name type="synonym">Baudoinia compniacensis (strain UAMH 10762)</name>
    <dbReference type="NCBI Taxonomy" id="717646"/>
    <lineage>
        <taxon>Eukaryota</taxon>
        <taxon>Fungi</taxon>
        <taxon>Dikarya</taxon>
        <taxon>Ascomycota</taxon>
        <taxon>Pezizomycotina</taxon>
        <taxon>Dothideomycetes</taxon>
        <taxon>Dothideomycetidae</taxon>
        <taxon>Mycosphaerellales</taxon>
        <taxon>Teratosphaeriaceae</taxon>
        <taxon>Baudoinia</taxon>
    </lineage>
</organism>
<keyword evidence="2" id="KW-1185">Reference proteome</keyword>
<protein>
    <submittedName>
        <fullName evidence="1">Uncharacterized protein</fullName>
    </submittedName>
</protein>
<dbReference type="Proteomes" id="UP000011761">
    <property type="component" value="Unassembled WGS sequence"/>
</dbReference>
<reference evidence="1 2" key="1">
    <citation type="journal article" date="2012" name="PLoS Pathog.">
        <title>Diverse lifestyles and strategies of plant pathogenesis encoded in the genomes of eighteen Dothideomycetes fungi.</title>
        <authorList>
            <person name="Ohm R.A."/>
            <person name="Feau N."/>
            <person name="Henrissat B."/>
            <person name="Schoch C.L."/>
            <person name="Horwitz B.A."/>
            <person name="Barry K.W."/>
            <person name="Condon B.J."/>
            <person name="Copeland A.C."/>
            <person name="Dhillon B."/>
            <person name="Glaser F."/>
            <person name="Hesse C.N."/>
            <person name="Kosti I."/>
            <person name="LaButti K."/>
            <person name="Lindquist E.A."/>
            <person name="Lucas S."/>
            <person name="Salamov A.A."/>
            <person name="Bradshaw R.E."/>
            <person name="Ciuffetti L."/>
            <person name="Hamelin R.C."/>
            <person name="Kema G.H.J."/>
            <person name="Lawrence C."/>
            <person name="Scott J.A."/>
            <person name="Spatafora J.W."/>
            <person name="Turgeon B.G."/>
            <person name="de Wit P.J.G.M."/>
            <person name="Zhong S."/>
            <person name="Goodwin S.B."/>
            <person name="Grigoriev I.V."/>
        </authorList>
    </citation>
    <scope>NUCLEOTIDE SEQUENCE [LARGE SCALE GENOMIC DNA]</scope>
    <source>
        <strain evidence="1 2">UAMH 10762</strain>
    </source>
</reference>
<sequence>MGECTEIVSRRCTWIPDPRLALTICSSRFELLRAIIGWTASDERHPTALDDRN</sequence>
<dbReference type="KEGG" id="bcom:BAUCODRAFT_36715"/>
<dbReference type="EMBL" id="KB445559">
    <property type="protein sequence ID" value="EMC94245.1"/>
    <property type="molecule type" value="Genomic_DNA"/>
</dbReference>
<accession>M2N633</accession>
<gene>
    <name evidence="1" type="ORF">BAUCODRAFT_36715</name>
</gene>
<evidence type="ECO:0000313" key="1">
    <source>
        <dbReference type="EMBL" id="EMC94245.1"/>
    </source>
</evidence>
<proteinExistence type="predicted"/>
<dbReference type="HOGENOM" id="CLU_3068269_0_0_1"/>
<name>M2N633_BAUPA</name>
<dbReference type="AlphaFoldDB" id="M2N633"/>
<evidence type="ECO:0000313" key="2">
    <source>
        <dbReference type="Proteomes" id="UP000011761"/>
    </source>
</evidence>
<dbReference type="GeneID" id="19113045"/>
<dbReference type="RefSeq" id="XP_007678696.1">
    <property type="nucleotide sequence ID" value="XM_007680506.1"/>
</dbReference>